<dbReference type="InterPro" id="IPR058247">
    <property type="entry name" value="DUF1453"/>
</dbReference>
<evidence type="ECO:0000313" key="2">
    <source>
        <dbReference type="EMBL" id="WAH36537.1"/>
    </source>
</evidence>
<proteinExistence type="predicted"/>
<evidence type="ECO:0000256" key="1">
    <source>
        <dbReference type="SAM" id="Phobius"/>
    </source>
</evidence>
<dbReference type="RefSeq" id="WP_268043889.1">
    <property type="nucleotide sequence ID" value="NZ_CP104064.1"/>
</dbReference>
<feature type="transmembrane region" description="Helical" evidence="1">
    <location>
        <begin position="86"/>
        <end position="108"/>
    </location>
</feature>
<organism evidence="2 3">
    <name type="scientific">Alicyclobacillus dauci</name>
    <dbReference type="NCBI Taxonomy" id="1475485"/>
    <lineage>
        <taxon>Bacteria</taxon>
        <taxon>Bacillati</taxon>
        <taxon>Bacillota</taxon>
        <taxon>Bacilli</taxon>
        <taxon>Bacillales</taxon>
        <taxon>Alicyclobacillaceae</taxon>
        <taxon>Alicyclobacillus</taxon>
    </lineage>
</organism>
<name>A0ABY6Z0Y3_9BACL</name>
<dbReference type="EMBL" id="CP104064">
    <property type="protein sequence ID" value="WAH36537.1"/>
    <property type="molecule type" value="Genomic_DNA"/>
</dbReference>
<keyword evidence="1" id="KW-0812">Transmembrane</keyword>
<gene>
    <name evidence="2" type="ORF">NZD86_20385</name>
</gene>
<dbReference type="PANTHER" id="PTHR39164">
    <property type="entry name" value="PROTEIN CCDC"/>
    <property type="match status" value="1"/>
</dbReference>
<dbReference type="Pfam" id="PF07301">
    <property type="entry name" value="DUF1453"/>
    <property type="match status" value="1"/>
</dbReference>
<keyword evidence="3" id="KW-1185">Reference proteome</keyword>
<dbReference type="Proteomes" id="UP001164803">
    <property type="component" value="Chromosome"/>
</dbReference>
<evidence type="ECO:0000313" key="3">
    <source>
        <dbReference type="Proteomes" id="UP001164803"/>
    </source>
</evidence>
<sequence>MYIVPILVLVALIVWRRLSATRKPVKGNGLRMILPLLFLLFGFASFLNPGVQLSALEIIIPLMVGIVFSIPLIITTNYEIREDGLIYARKSMAFVVCLLVILALRIALRELLHGYNSSTMTMMYFLVAFGYLVPWRIASFMKFRKVLNGRGADDEPAAAI</sequence>
<protein>
    <submittedName>
        <fullName evidence="2">Cytochrome c biogenesis protein CcdC</fullName>
    </submittedName>
</protein>
<feature type="transmembrane region" description="Helical" evidence="1">
    <location>
        <begin position="54"/>
        <end position="74"/>
    </location>
</feature>
<feature type="transmembrane region" description="Helical" evidence="1">
    <location>
        <begin position="29"/>
        <end position="47"/>
    </location>
</feature>
<keyword evidence="1" id="KW-0472">Membrane</keyword>
<dbReference type="InterPro" id="IPR031306">
    <property type="entry name" value="CcdC"/>
</dbReference>
<reference evidence="2" key="1">
    <citation type="submission" date="2022-08" db="EMBL/GenBank/DDBJ databases">
        <title>Alicyclobacillus dauci DSM2870, complete genome.</title>
        <authorList>
            <person name="Wang Q."/>
            <person name="Cai R."/>
            <person name="Wang Z."/>
        </authorList>
    </citation>
    <scope>NUCLEOTIDE SEQUENCE</scope>
    <source>
        <strain evidence="2">DSM 28700</strain>
    </source>
</reference>
<accession>A0ABY6Z0Y3</accession>
<feature type="transmembrane region" description="Helical" evidence="1">
    <location>
        <begin position="120"/>
        <end position="138"/>
    </location>
</feature>
<dbReference type="PIRSF" id="PIRSF021441">
    <property type="entry name" value="DUF1453"/>
    <property type="match status" value="1"/>
</dbReference>
<keyword evidence="1" id="KW-1133">Transmembrane helix</keyword>
<dbReference type="PANTHER" id="PTHR39164:SF1">
    <property type="entry name" value="PROTEIN CCDC"/>
    <property type="match status" value="1"/>
</dbReference>